<dbReference type="PANTHER" id="PTHR11504:SF0">
    <property type="entry name" value="CYTOCHROME C OXIDASE SUBUNIT"/>
    <property type="match status" value="1"/>
</dbReference>
<dbReference type="GO" id="GO:0030234">
    <property type="term" value="F:enzyme regulator activity"/>
    <property type="evidence" value="ECO:0007669"/>
    <property type="project" value="TreeGrafter"/>
</dbReference>
<evidence type="ECO:0000256" key="6">
    <source>
        <dbReference type="RuleBase" id="RU004396"/>
    </source>
</evidence>
<dbReference type="SUPFAM" id="SSF81411">
    <property type="entry name" value="Mitochondrial cytochrome c oxidase subunit VIa"/>
    <property type="match status" value="1"/>
</dbReference>
<evidence type="ECO:0000256" key="5">
    <source>
        <dbReference type="ARBA" id="ARBA00023136"/>
    </source>
</evidence>
<dbReference type="AlphaFoldDB" id="A0A6J2XMT2"/>
<keyword evidence="7" id="KW-0812">Transmembrane</keyword>
<evidence type="ECO:0000256" key="7">
    <source>
        <dbReference type="SAM" id="Phobius"/>
    </source>
</evidence>
<sequence length="122" mass="14046">MSGIFGKIFTRHYFTTPSIRARECPSRPSDFGHHPPGSYKFFKKISLLGAIPVIILLTAYNVAKKRMCEEGRPPFVKYEYMFRRTKAFPWGDGNHGLFHNPKVNALPEGYEDEIEEMEGEDC</sequence>
<evidence type="ECO:0000313" key="9">
    <source>
        <dbReference type="RefSeq" id="XP_030752838.1"/>
    </source>
</evidence>
<keyword evidence="2" id="KW-0999">Mitochondrion inner membrane</keyword>
<evidence type="ECO:0000313" key="8">
    <source>
        <dbReference type="Proteomes" id="UP000504635"/>
    </source>
</evidence>
<dbReference type="GeneID" id="115879923"/>
<dbReference type="InterPro" id="IPR001349">
    <property type="entry name" value="Cyt_c_oxidase_su6a"/>
</dbReference>
<feature type="transmembrane region" description="Helical" evidence="7">
    <location>
        <begin position="45"/>
        <end position="63"/>
    </location>
</feature>
<accession>A0A6J2XMT2</accession>
<comment type="subcellular location">
    <subcellularLocation>
        <location evidence="1">Mitochondrion inner membrane</location>
    </subcellularLocation>
</comment>
<dbReference type="InterPro" id="IPR036418">
    <property type="entry name" value="Cyt_c_oxidase_su6a_sf"/>
</dbReference>
<organism evidence="8 9">
    <name type="scientific">Sitophilus oryzae</name>
    <name type="common">Rice weevil</name>
    <name type="synonym">Curculio oryzae</name>
    <dbReference type="NCBI Taxonomy" id="7048"/>
    <lineage>
        <taxon>Eukaryota</taxon>
        <taxon>Metazoa</taxon>
        <taxon>Ecdysozoa</taxon>
        <taxon>Arthropoda</taxon>
        <taxon>Hexapoda</taxon>
        <taxon>Insecta</taxon>
        <taxon>Pterygota</taxon>
        <taxon>Neoptera</taxon>
        <taxon>Endopterygota</taxon>
        <taxon>Coleoptera</taxon>
        <taxon>Polyphaga</taxon>
        <taxon>Cucujiformia</taxon>
        <taxon>Curculionidae</taxon>
        <taxon>Dryophthorinae</taxon>
        <taxon>Sitophilus</taxon>
    </lineage>
</organism>
<proteinExistence type="inferred from homology"/>
<evidence type="ECO:0000256" key="4">
    <source>
        <dbReference type="ARBA" id="ARBA00023128"/>
    </source>
</evidence>
<dbReference type="Gene3D" id="4.10.95.10">
    <property type="entry name" value="Cytochrome c oxidase, subunit VIa"/>
    <property type="match status" value="1"/>
</dbReference>
<name>A0A6J2XMT2_SITOR</name>
<keyword evidence="3" id="KW-0809">Transit peptide</keyword>
<comment type="similarity">
    <text evidence="6">Belongs to the cytochrome c oxidase subunit 6A family.</text>
</comment>
<dbReference type="GO" id="GO:0006123">
    <property type="term" value="P:mitochondrial electron transport, cytochrome c to oxygen"/>
    <property type="evidence" value="ECO:0007669"/>
    <property type="project" value="TreeGrafter"/>
</dbReference>
<dbReference type="Proteomes" id="UP000504635">
    <property type="component" value="Unplaced"/>
</dbReference>
<reference evidence="9" key="1">
    <citation type="submission" date="2025-08" db="UniProtKB">
        <authorList>
            <consortium name="RefSeq"/>
        </authorList>
    </citation>
    <scope>IDENTIFICATION</scope>
    <source>
        <tissue evidence="9">Gonads</tissue>
    </source>
</reference>
<keyword evidence="5 7" id="KW-0472">Membrane</keyword>
<keyword evidence="4" id="KW-0496">Mitochondrion</keyword>
<keyword evidence="8" id="KW-1185">Reference proteome</keyword>
<dbReference type="Pfam" id="PF02046">
    <property type="entry name" value="COX6A"/>
    <property type="match status" value="1"/>
</dbReference>
<keyword evidence="7" id="KW-1133">Transmembrane helix</keyword>
<evidence type="ECO:0000256" key="2">
    <source>
        <dbReference type="ARBA" id="ARBA00022792"/>
    </source>
</evidence>
<evidence type="ECO:0000256" key="3">
    <source>
        <dbReference type="ARBA" id="ARBA00022946"/>
    </source>
</evidence>
<dbReference type="GO" id="GO:0005743">
    <property type="term" value="C:mitochondrial inner membrane"/>
    <property type="evidence" value="ECO:0007669"/>
    <property type="project" value="UniProtKB-SubCell"/>
</dbReference>
<protein>
    <submittedName>
        <fullName evidence="9">Cytochrome c oxidase subunit 6A1, mitochondrial-like</fullName>
    </submittedName>
</protein>
<dbReference type="PANTHER" id="PTHR11504">
    <property type="entry name" value="CYTOCHROME C OXIDASE POLYPEPTIDE VIA"/>
    <property type="match status" value="1"/>
</dbReference>
<dbReference type="InParanoid" id="A0A6J2XMT2"/>
<dbReference type="RefSeq" id="XP_030752838.1">
    <property type="nucleotide sequence ID" value="XM_030896978.1"/>
</dbReference>
<gene>
    <name evidence="9" type="primary">LOC115879923</name>
</gene>
<dbReference type="KEGG" id="soy:115879923"/>
<evidence type="ECO:0000256" key="1">
    <source>
        <dbReference type="ARBA" id="ARBA00004273"/>
    </source>
</evidence>
<dbReference type="OrthoDB" id="5947505at2759"/>